<dbReference type="EMBL" id="JBBPBN010000023">
    <property type="protein sequence ID" value="KAK9011657.1"/>
    <property type="molecule type" value="Genomic_DNA"/>
</dbReference>
<evidence type="ECO:0000256" key="1">
    <source>
        <dbReference type="SAM" id="Phobius"/>
    </source>
</evidence>
<reference evidence="2 3" key="1">
    <citation type="journal article" date="2024" name="G3 (Bethesda)">
        <title>Genome assembly of Hibiscus sabdariffa L. provides insights into metabolisms of medicinal natural products.</title>
        <authorList>
            <person name="Kim T."/>
        </authorList>
    </citation>
    <scope>NUCLEOTIDE SEQUENCE [LARGE SCALE GENOMIC DNA]</scope>
    <source>
        <strain evidence="2">TK-2024</strain>
        <tissue evidence="2">Old leaves</tissue>
    </source>
</reference>
<feature type="transmembrane region" description="Helical" evidence="1">
    <location>
        <begin position="77"/>
        <end position="94"/>
    </location>
</feature>
<dbReference type="Proteomes" id="UP001396334">
    <property type="component" value="Unassembled WGS sequence"/>
</dbReference>
<sequence>MVVFWCNTYVLHPTSQTPLVGFLDFPSPCLQCLPDEEPDIAELELPETPSCDQKFGSNDGFEGIPINHTYLLENDEVILRLLPIWAMLLMFAFANKT</sequence>
<proteinExistence type="predicted"/>
<keyword evidence="1" id="KW-0472">Membrane</keyword>
<evidence type="ECO:0000313" key="2">
    <source>
        <dbReference type="EMBL" id="KAK9011657.1"/>
    </source>
</evidence>
<keyword evidence="1" id="KW-1133">Transmembrane helix</keyword>
<gene>
    <name evidence="2" type="ORF">V6N11_044503</name>
</gene>
<protein>
    <submittedName>
        <fullName evidence="2">Uncharacterized protein</fullName>
    </submittedName>
</protein>
<evidence type="ECO:0000313" key="3">
    <source>
        <dbReference type="Proteomes" id="UP001396334"/>
    </source>
</evidence>
<keyword evidence="1" id="KW-0812">Transmembrane</keyword>
<name>A0ABR2RFJ3_9ROSI</name>
<accession>A0ABR2RFJ3</accession>
<organism evidence="2 3">
    <name type="scientific">Hibiscus sabdariffa</name>
    <name type="common">roselle</name>
    <dbReference type="NCBI Taxonomy" id="183260"/>
    <lineage>
        <taxon>Eukaryota</taxon>
        <taxon>Viridiplantae</taxon>
        <taxon>Streptophyta</taxon>
        <taxon>Embryophyta</taxon>
        <taxon>Tracheophyta</taxon>
        <taxon>Spermatophyta</taxon>
        <taxon>Magnoliopsida</taxon>
        <taxon>eudicotyledons</taxon>
        <taxon>Gunneridae</taxon>
        <taxon>Pentapetalae</taxon>
        <taxon>rosids</taxon>
        <taxon>malvids</taxon>
        <taxon>Malvales</taxon>
        <taxon>Malvaceae</taxon>
        <taxon>Malvoideae</taxon>
        <taxon>Hibiscus</taxon>
    </lineage>
</organism>
<comment type="caution">
    <text evidence="2">The sequence shown here is derived from an EMBL/GenBank/DDBJ whole genome shotgun (WGS) entry which is preliminary data.</text>
</comment>
<keyword evidence="3" id="KW-1185">Reference proteome</keyword>